<dbReference type="SUPFAM" id="SSF46785">
    <property type="entry name" value="Winged helix' DNA-binding domain"/>
    <property type="match status" value="1"/>
</dbReference>
<keyword evidence="2" id="KW-1185">Reference proteome</keyword>
<comment type="caution">
    <text evidence="1">The sequence shown here is derived from an EMBL/GenBank/DDBJ whole genome shotgun (WGS) entry which is preliminary data.</text>
</comment>
<dbReference type="InterPro" id="IPR036390">
    <property type="entry name" value="WH_DNA-bd_sf"/>
</dbReference>
<gene>
    <name evidence="1" type="ORF">ACFPFO_07310</name>
</gene>
<evidence type="ECO:0008006" key="3">
    <source>
        <dbReference type="Google" id="ProtNLM"/>
    </source>
</evidence>
<accession>A0ABD5QCS4</accession>
<dbReference type="EMBL" id="JBHSJG010000028">
    <property type="protein sequence ID" value="MFC4987571.1"/>
    <property type="molecule type" value="Genomic_DNA"/>
</dbReference>
<protein>
    <recommendedName>
        <fullName evidence="3">ArsR family transcriptional regulator</fullName>
    </recommendedName>
</protein>
<sequence>MSRDLPSSSREELDGALGALANASRREVLRSLSVPDEPPLAQDDLVGAADRGDAIELVHLHLPKLEDEGLLEWDREGGELRPGPGFENVRPLLEAVRDHDRPD</sequence>
<evidence type="ECO:0000313" key="1">
    <source>
        <dbReference type="EMBL" id="MFC4987571.1"/>
    </source>
</evidence>
<dbReference type="Proteomes" id="UP001595925">
    <property type="component" value="Unassembled WGS sequence"/>
</dbReference>
<proteinExistence type="predicted"/>
<name>A0ABD5QCS4_9EURY</name>
<dbReference type="AlphaFoldDB" id="A0ABD5QCS4"/>
<reference evidence="1 2" key="1">
    <citation type="journal article" date="2019" name="Int. J. Syst. Evol. Microbiol.">
        <title>The Global Catalogue of Microorganisms (GCM) 10K type strain sequencing project: providing services to taxonomists for standard genome sequencing and annotation.</title>
        <authorList>
            <consortium name="The Broad Institute Genomics Platform"/>
            <consortium name="The Broad Institute Genome Sequencing Center for Infectious Disease"/>
            <person name="Wu L."/>
            <person name="Ma J."/>
        </authorList>
    </citation>
    <scope>NUCLEOTIDE SEQUENCE [LARGE SCALE GENOMIC DNA]</scope>
    <source>
        <strain evidence="1 2">CGMCC 1.15824</strain>
    </source>
</reference>
<evidence type="ECO:0000313" key="2">
    <source>
        <dbReference type="Proteomes" id="UP001595925"/>
    </source>
</evidence>
<dbReference type="RefSeq" id="WP_224828109.1">
    <property type="nucleotide sequence ID" value="NZ_JAIVEF010000004.1"/>
</dbReference>
<organism evidence="1 2">
    <name type="scientific">Saliphagus infecundisoli</name>
    <dbReference type="NCBI Taxonomy" id="1849069"/>
    <lineage>
        <taxon>Archaea</taxon>
        <taxon>Methanobacteriati</taxon>
        <taxon>Methanobacteriota</taxon>
        <taxon>Stenosarchaea group</taxon>
        <taxon>Halobacteria</taxon>
        <taxon>Halobacteriales</taxon>
        <taxon>Natrialbaceae</taxon>
        <taxon>Saliphagus</taxon>
    </lineage>
</organism>
<dbReference type="InterPro" id="IPR036388">
    <property type="entry name" value="WH-like_DNA-bd_sf"/>
</dbReference>
<dbReference type="Gene3D" id="1.10.10.10">
    <property type="entry name" value="Winged helix-like DNA-binding domain superfamily/Winged helix DNA-binding domain"/>
    <property type="match status" value="1"/>
</dbReference>